<evidence type="ECO:0000313" key="2">
    <source>
        <dbReference type="EMBL" id="AZT91546.1"/>
    </source>
</evidence>
<dbReference type="Pfam" id="PF01944">
    <property type="entry name" value="SpoIIM"/>
    <property type="match status" value="1"/>
</dbReference>
<name>A0A3T0D980_9FIRM</name>
<dbReference type="KEGG" id="ccha:ELD05_13625"/>
<sequence length="208" mass="23191">MILNSSTNLFKEALKLNFSFLVETLRKEKRLILICLGIFVLFLILGILAGIYFGDMISKYVDMYLKKMFQQILKNVDNKFELFLAILKNNMRVYLILIVAGTLTFGLVSLFVLMSNGVIVGAVAALSAKHTSVEKTLLLLLPHGVIEIFAFLIGAVASAIFLENLILEKKKEDIKTVFKRFCILSILGAVLVVVAAFIEAYVTSSFAR</sequence>
<feature type="transmembrane region" description="Helical" evidence="1">
    <location>
        <begin position="181"/>
        <end position="202"/>
    </location>
</feature>
<dbReference type="Proteomes" id="UP000282930">
    <property type="component" value="Chromosome"/>
</dbReference>
<dbReference type="InterPro" id="IPR002798">
    <property type="entry name" value="SpoIIM-like"/>
</dbReference>
<keyword evidence="3" id="KW-1185">Reference proteome</keyword>
<dbReference type="PANTHER" id="PTHR35337">
    <property type="entry name" value="SLR1478 PROTEIN"/>
    <property type="match status" value="1"/>
</dbReference>
<gene>
    <name evidence="2" type="ORF">ELD05_13625</name>
</gene>
<dbReference type="EMBL" id="CP034791">
    <property type="protein sequence ID" value="AZT91546.1"/>
    <property type="molecule type" value="Genomic_DNA"/>
</dbReference>
<feature type="transmembrane region" description="Helical" evidence="1">
    <location>
        <begin position="138"/>
        <end position="161"/>
    </location>
</feature>
<evidence type="ECO:0000313" key="3">
    <source>
        <dbReference type="Proteomes" id="UP000282930"/>
    </source>
</evidence>
<dbReference type="PANTHER" id="PTHR35337:SF1">
    <property type="entry name" value="SLR1478 PROTEIN"/>
    <property type="match status" value="1"/>
</dbReference>
<feature type="transmembrane region" description="Helical" evidence="1">
    <location>
        <begin position="31"/>
        <end position="53"/>
    </location>
</feature>
<keyword evidence="1" id="KW-0812">Transmembrane</keyword>
<evidence type="ECO:0000256" key="1">
    <source>
        <dbReference type="SAM" id="Phobius"/>
    </source>
</evidence>
<accession>A0A3T0D980</accession>
<organism evidence="2 3">
    <name type="scientific">Caldicellulosiruptor changbaiensis</name>
    <dbReference type="NCBI Taxonomy" id="1222016"/>
    <lineage>
        <taxon>Bacteria</taxon>
        <taxon>Bacillati</taxon>
        <taxon>Bacillota</taxon>
        <taxon>Bacillota incertae sedis</taxon>
        <taxon>Caldicellulosiruptorales</taxon>
        <taxon>Caldicellulosiruptoraceae</taxon>
        <taxon>Caldicellulosiruptor</taxon>
    </lineage>
</organism>
<reference evidence="2 3" key="1">
    <citation type="submission" date="2018-12" db="EMBL/GenBank/DDBJ databases">
        <title>Genome sequence from the cellulolytic species, Caldicellulosiruptor changbaiensis.</title>
        <authorList>
            <person name="Blumer-Schuette S.E."/>
            <person name="Mendoza C."/>
        </authorList>
    </citation>
    <scope>NUCLEOTIDE SEQUENCE [LARGE SCALE GENOMIC DNA]</scope>
    <source>
        <strain evidence="2 3">CBS-Z</strain>
    </source>
</reference>
<keyword evidence="1" id="KW-1133">Transmembrane helix</keyword>
<feature type="transmembrane region" description="Helical" evidence="1">
    <location>
        <begin position="93"/>
        <end position="126"/>
    </location>
</feature>
<protein>
    <submittedName>
        <fullName evidence="2">Stage II sporulation protein M</fullName>
    </submittedName>
</protein>
<proteinExistence type="predicted"/>
<dbReference type="AlphaFoldDB" id="A0A3T0D980"/>
<keyword evidence="1" id="KW-0472">Membrane</keyword>